<feature type="transmembrane region" description="Helical" evidence="13">
    <location>
        <begin position="77"/>
        <end position="97"/>
    </location>
</feature>
<keyword evidence="6" id="KW-0631">Potassium channel</keyword>
<evidence type="ECO:0000313" key="14">
    <source>
        <dbReference type="EMBL" id="MDO7362144.1"/>
    </source>
</evidence>
<feature type="transmembrane region" description="Helical" evidence="13">
    <location>
        <begin position="103"/>
        <end position="122"/>
    </location>
</feature>
<dbReference type="EMBL" id="JAUPID010000011">
    <property type="protein sequence ID" value="MDO7362144.1"/>
    <property type="molecule type" value="Genomic_DNA"/>
</dbReference>
<comment type="caution">
    <text evidence="14">The sequence shown here is derived from an EMBL/GenBank/DDBJ whole genome shotgun (WGS) entry which is preliminary data.</text>
</comment>
<keyword evidence="9" id="KW-0406">Ion transport</keyword>
<keyword evidence="15" id="KW-1185">Reference proteome</keyword>
<proteinExistence type="inferred from homology"/>
<comment type="subcellular location">
    <subcellularLocation>
        <location evidence="1">Membrane</location>
        <topology evidence="1">Multi-pass membrane protein</topology>
    </subcellularLocation>
</comment>
<keyword evidence="7" id="KW-0630">Potassium</keyword>
<keyword evidence="5 13" id="KW-0812">Transmembrane</keyword>
<evidence type="ECO:0000256" key="11">
    <source>
        <dbReference type="ARBA" id="ARBA00023303"/>
    </source>
</evidence>
<organism evidence="14 15">
    <name type="scientific">Acinetobacter geminorum</name>
    <dbReference type="NCBI Taxonomy" id="2730922"/>
    <lineage>
        <taxon>Bacteria</taxon>
        <taxon>Pseudomonadati</taxon>
        <taxon>Pseudomonadota</taxon>
        <taxon>Gammaproteobacteria</taxon>
        <taxon>Moraxellales</taxon>
        <taxon>Moraxellaceae</taxon>
        <taxon>Acinetobacter</taxon>
    </lineage>
</organism>
<keyword evidence="11" id="KW-0407">Ion channel</keyword>
<feature type="transmembrane region" description="Helical" evidence="13">
    <location>
        <begin position="33"/>
        <end position="57"/>
    </location>
</feature>
<evidence type="ECO:0000256" key="12">
    <source>
        <dbReference type="ARBA" id="ARBA00034430"/>
    </source>
</evidence>
<evidence type="ECO:0000256" key="8">
    <source>
        <dbReference type="ARBA" id="ARBA00022989"/>
    </source>
</evidence>
<keyword evidence="8 13" id="KW-1133">Transmembrane helix</keyword>
<dbReference type="Pfam" id="PF06736">
    <property type="entry name" value="TMEM175"/>
    <property type="match status" value="1"/>
</dbReference>
<reference evidence="14" key="1">
    <citation type="submission" date="2023-07" db="EMBL/GenBank/DDBJ databases">
        <title>Whole genome sequencing of environmental Acinetobacter calcoaceticus-baumannii complex from non-hospital environment.</title>
        <authorList>
            <person name="Wee S.K."/>
            <person name="Khoo E.Z.Y."/>
            <person name="Mohammad T.A.-H."/>
            <person name="Tan S.E.K."/>
            <person name="Yap E.P.H."/>
        </authorList>
    </citation>
    <scope>NUCLEOTIDE SEQUENCE</scope>
    <source>
        <strain evidence="14">PUMA0118</strain>
    </source>
</reference>
<evidence type="ECO:0000256" key="5">
    <source>
        <dbReference type="ARBA" id="ARBA00022692"/>
    </source>
</evidence>
<evidence type="ECO:0000256" key="3">
    <source>
        <dbReference type="ARBA" id="ARBA00022448"/>
    </source>
</evidence>
<keyword evidence="3" id="KW-0813">Transport</keyword>
<feature type="transmembrane region" description="Helical" evidence="13">
    <location>
        <begin position="7"/>
        <end position="27"/>
    </location>
</feature>
<evidence type="ECO:0000256" key="4">
    <source>
        <dbReference type="ARBA" id="ARBA00022538"/>
    </source>
</evidence>
<evidence type="ECO:0000256" key="7">
    <source>
        <dbReference type="ARBA" id="ARBA00022958"/>
    </source>
</evidence>
<evidence type="ECO:0000256" key="1">
    <source>
        <dbReference type="ARBA" id="ARBA00004141"/>
    </source>
</evidence>
<evidence type="ECO:0000256" key="10">
    <source>
        <dbReference type="ARBA" id="ARBA00023136"/>
    </source>
</evidence>
<accession>A0ABT8ZBP7</accession>
<protein>
    <submittedName>
        <fullName evidence="14">TMEM175 family protein</fullName>
    </submittedName>
</protein>
<evidence type="ECO:0000256" key="6">
    <source>
        <dbReference type="ARBA" id="ARBA00022826"/>
    </source>
</evidence>
<evidence type="ECO:0000256" key="13">
    <source>
        <dbReference type="SAM" id="Phobius"/>
    </source>
</evidence>
<gene>
    <name evidence="14" type="ORF">Q5X34_10665</name>
</gene>
<sequence>MNKKRLELLSDVFFVAVILSMVMHIEIPKNNDFYSLVNEACCFTFYVLTFIFIVILWNCHYHLFQVVDNINGKIFKINLFFIFWITIIPFSVEWMVSTNFSRNPVSIYTFILFVCSICYKVLEKTIIRFERKKYLTSILFNNHEKLFDSNFFYFFSFVLSWFFPKISLLFLSFIIIFLLFSCSRVEKYFNECKSH</sequence>
<comment type="similarity">
    <text evidence="2">Belongs to the TMEM175 family.</text>
</comment>
<name>A0ABT8ZBP7_9GAMM</name>
<evidence type="ECO:0000313" key="15">
    <source>
        <dbReference type="Proteomes" id="UP001175780"/>
    </source>
</evidence>
<keyword evidence="10 13" id="KW-0472">Membrane</keyword>
<dbReference type="Proteomes" id="UP001175780">
    <property type="component" value="Unassembled WGS sequence"/>
</dbReference>
<dbReference type="RefSeq" id="WP_086266208.1">
    <property type="nucleotide sequence ID" value="NZ_JAUPID010000011.1"/>
</dbReference>
<evidence type="ECO:0000256" key="2">
    <source>
        <dbReference type="ARBA" id="ARBA00006920"/>
    </source>
</evidence>
<keyword evidence="4" id="KW-0633">Potassium transport</keyword>
<comment type="catalytic activity">
    <reaction evidence="12">
        <text>K(+)(in) = K(+)(out)</text>
        <dbReference type="Rhea" id="RHEA:29463"/>
        <dbReference type="ChEBI" id="CHEBI:29103"/>
    </reaction>
</comment>
<dbReference type="InterPro" id="IPR010617">
    <property type="entry name" value="TMEM175-like"/>
</dbReference>
<evidence type="ECO:0000256" key="9">
    <source>
        <dbReference type="ARBA" id="ARBA00023065"/>
    </source>
</evidence>
<feature type="transmembrane region" description="Helical" evidence="13">
    <location>
        <begin position="151"/>
        <end position="180"/>
    </location>
</feature>